<keyword evidence="1" id="KW-0808">Transferase</keyword>
<dbReference type="Proteomes" id="UP001201463">
    <property type="component" value="Unassembled WGS sequence"/>
</dbReference>
<dbReference type="InterPro" id="IPR016181">
    <property type="entry name" value="Acyl_CoA_acyltransferase"/>
</dbReference>
<protein>
    <submittedName>
        <fullName evidence="4">GNAT family N-acetyltransferase</fullName>
    </submittedName>
</protein>
<organism evidence="4 5">
    <name type="scientific">Pelomonas caseinilytica</name>
    <dbReference type="NCBI Taxonomy" id="2906763"/>
    <lineage>
        <taxon>Bacteria</taxon>
        <taxon>Pseudomonadati</taxon>
        <taxon>Pseudomonadota</taxon>
        <taxon>Betaproteobacteria</taxon>
        <taxon>Burkholderiales</taxon>
        <taxon>Sphaerotilaceae</taxon>
        <taxon>Roseateles</taxon>
    </lineage>
</organism>
<dbReference type="PANTHER" id="PTHR43877:SF1">
    <property type="entry name" value="ACETYLTRANSFERASE"/>
    <property type="match status" value="1"/>
</dbReference>
<evidence type="ECO:0000313" key="5">
    <source>
        <dbReference type="Proteomes" id="UP001201463"/>
    </source>
</evidence>
<dbReference type="InterPro" id="IPR050832">
    <property type="entry name" value="Bact_Acetyltransf"/>
</dbReference>
<dbReference type="PROSITE" id="PS51186">
    <property type="entry name" value="GNAT"/>
    <property type="match status" value="1"/>
</dbReference>
<gene>
    <name evidence="4" type="ORF">LXT12_23345</name>
</gene>
<dbReference type="InterPro" id="IPR000182">
    <property type="entry name" value="GNAT_dom"/>
</dbReference>
<dbReference type="CDD" id="cd04301">
    <property type="entry name" value="NAT_SF"/>
    <property type="match status" value="1"/>
</dbReference>
<evidence type="ECO:0000259" key="3">
    <source>
        <dbReference type="PROSITE" id="PS51186"/>
    </source>
</evidence>
<keyword evidence="2" id="KW-0012">Acyltransferase</keyword>
<accession>A0ABS8XH51</accession>
<dbReference type="Pfam" id="PF00583">
    <property type="entry name" value="Acetyltransf_1"/>
    <property type="match status" value="1"/>
</dbReference>
<dbReference type="EMBL" id="JAJTWT010000014">
    <property type="protein sequence ID" value="MCE4540191.1"/>
    <property type="molecule type" value="Genomic_DNA"/>
</dbReference>
<evidence type="ECO:0000256" key="1">
    <source>
        <dbReference type="ARBA" id="ARBA00022679"/>
    </source>
</evidence>
<keyword evidence="5" id="KW-1185">Reference proteome</keyword>
<dbReference type="PANTHER" id="PTHR43877">
    <property type="entry name" value="AMINOALKYLPHOSPHONATE N-ACETYLTRANSFERASE-RELATED-RELATED"/>
    <property type="match status" value="1"/>
</dbReference>
<reference evidence="4 5" key="1">
    <citation type="submission" date="2021-12" db="EMBL/GenBank/DDBJ databases">
        <title>Genome seq of p7.</title>
        <authorList>
            <person name="Seo T."/>
        </authorList>
    </citation>
    <scope>NUCLEOTIDE SEQUENCE [LARGE SCALE GENOMIC DNA]</scope>
    <source>
        <strain evidence="4 5">P7</strain>
    </source>
</reference>
<proteinExistence type="predicted"/>
<evidence type="ECO:0000313" key="4">
    <source>
        <dbReference type="EMBL" id="MCE4540191.1"/>
    </source>
</evidence>
<name>A0ABS8XH51_9BURK</name>
<dbReference type="SUPFAM" id="SSF55729">
    <property type="entry name" value="Acyl-CoA N-acyltransferases (Nat)"/>
    <property type="match status" value="1"/>
</dbReference>
<dbReference type="RefSeq" id="WP_233394706.1">
    <property type="nucleotide sequence ID" value="NZ_JAJTWT010000014.1"/>
</dbReference>
<comment type="caution">
    <text evidence="4">The sequence shown here is derived from an EMBL/GenBank/DDBJ whole genome shotgun (WGS) entry which is preliminary data.</text>
</comment>
<feature type="domain" description="N-acetyltransferase" evidence="3">
    <location>
        <begin position="4"/>
        <end position="171"/>
    </location>
</feature>
<dbReference type="Gene3D" id="3.40.630.30">
    <property type="match status" value="1"/>
</dbReference>
<evidence type="ECO:0000256" key="2">
    <source>
        <dbReference type="ARBA" id="ARBA00023315"/>
    </source>
</evidence>
<sequence length="180" mass="19618">MTPILLRPMAAADADAVAALHAASWRSAYRGVFTDAYLDQEADTERRQAWRDRLQSSAAGADWGLVAEGEAGRLLGFAYVMPAHDPVWGDYVDALHVAPDFKGGGVGRRLMQGVAQGLQRSGSDRSLYLWVLDANTAARAFYERLGAEVTDLQLSEPLAGQQHPVWRCVWRSPAILASHA</sequence>